<evidence type="ECO:0000259" key="2">
    <source>
        <dbReference type="PROSITE" id="PS51838"/>
    </source>
</evidence>
<reference evidence="3" key="1">
    <citation type="submission" date="2023-07" db="EMBL/GenBank/DDBJ databases">
        <title>Chromosome-level genome assembly of Artemia franciscana.</title>
        <authorList>
            <person name="Jo E."/>
        </authorList>
    </citation>
    <scope>NUCLEOTIDE SEQUENCE</scope>
    <source>
        <tissue evidence="3">Whole body</tissue>
    </source>
</reference>
<feature type="region of interest" description="Disordered" evidence="1">
    <location>
        <begin position="195"/>
        <end position="253"/>
    </location>
</feature>
<name>A0AA88HMP2_ARTSF</name>
<accession>A0AA88HMP2</accession>
<dbReference type="InterPro" id="IPR052828">
    <property type="entry name" value="NELF-A_domain"/>
</dbReference>
<feature type="compositionally biased region" description="Polar residues" evidence="1">
    <location>
        <begin position="358"/>
        <end position="369"/>
    </location>
</feature>
<gene>
    <name evidence="3" type="ORF">QYM36_013510</name>
</gene>
<dbReference type="AlphaFoldDB" id="A0AA88HMP2"/>
<dbReference type="Proteomes" id="UP001187531">
    <property type="component" value="Unassembled WGS sequence"/>
</dbReference>
<feature type="domain" description="HDAg" evidence="2">
    <location>
        <begin position="89"/>
        <end position="267"/>
    </location>
</feature>
<dbReference type="EMBL" id="JAVRJZ010000017">
    <property type="protein sequence ID" value="KAK2709854.1"/>
    <property type="molecule type" value="Genomic_DNA"/>
</dbReference>
<keyword evidence="4" id="KW-1185">Reference proteome</keyword>
<dbReference type="InterPro" id="IPR056557">
    <property type="entry name" value="NELF-A_N"/>
</dbReference>
<protein>
    <recommendedName>
        <fullName evidence="2">HDAg domain-containing protein</fullName>
    </recommendedName>
</protein>
<evidence type="ECO:0000313" key="4">
    <source>
        <dbReference type="Proteomes" id="UP001187531"/>
    </source>
</evidence>
<dbReference type="PANTHER" id="PTHR13328:SF4">
    <property type="entry name" value="NEGATIVE ELONGATION FACTOR A"/>
    <property type="match status" value="1"/>
</dbReference>
<feature type="compositionally biased region" description="Pro residues" evidence="1">
    <location>
        <begin position="329"/>
        <end position="350"/>
    </location>
</feature>
<dbReference type="GO" id="GO:0032021">
    <property type="term" value="C:NELF complex"/>
    <property type="evidence" value="ECO:0007669"/>
    <property type="project" value="TreeGrafter"/>
</dbReference>
<feature type="compositionally biased region" description="Polar residues" evidence="1">
    <location>
        <begin position="235"/>
        <end position="252"/>
    </location>
</feature>
<feature type="compositionally biased region" description="Low complexity" evidence="1">
    <location>
        <begin position="370"/>
        <end position="388"/>
    </location>
</feature>
<dbReference type="PROSITE" id="PS51838">
    <property type="entry name" value="HDAG"/>
    <property type="match status" value="1"/>
</dbReference>
<dbReference type="GO" id="GO:0034244">
    <property type="term" value="P:negative regulation of transcription elongation by RNA polymerase II"/>
    <property type="evidence" value="ECO:0007669"/>
    <property type="project" value="TreeGrafter"/>
</dbReference>
<evidence type="ECO:0000313" key="3">
    <source>
        <dbReference type="EMBL" id="KAK2709854.1"/>
    </source>
</evidence>
<dbReference type="Pfam" id="PF23553">
    <property type="entry name" value="NELF-A_N"/>
    <property type="match status" value="1"/>
</dbReference>
<dbReference type="PANTHER" id="PTHR13328">
    <property type="entry name" value="NEGATIVE ELONGATION FACTOR A NELF-A"/>
    <property type="match status" value="1"/>
</dbReference>
<evidence type="ECO:0000256" key="1">
    <source>
        <dbReference type="SAM" id="MobiDB-lite"/>
    </source>
</evidence>
<organism evidence="3 4">
    <name type="scientific">Artemia franciscana</name>
    <name type="common">Brine shrimp</name>
    <name type="synonym">Artemia sanfranciscana</name>
    <dbReference type="NCBI Taxonomy" id="6661"/>
    <lineage>
        <taxon>Eukaryota</taxon>
        <taxon>Metazoa</taxon>
        <taxon>Ecdysozoa</taxon>
        <taxon>Arthropoda</taxon>
        <taxon>Crustacea</taxon>
        <taxon>Branchiopoda</taxon>
        <taxon>Anostraca</taxon>
        <taxon>Artemiidae</taxon>
        <taxon>Artemia</taxon>
    </lineage>
</organism>
<dbReference type="InterPro" id="IPR037517">
    <property type="entry name" value="HDAG_dom"/>
</dbReference>
<sequence>MANVRVSDTSLWLHNKLGTNNDTWSIGAIYSQLNQEVLRNIKECFVDLQPQVKLKLLLSFLEIPRRSLEEWRLELEEILEIAQEDGEPWVAVLAETLKTVPSTGSLNESICDNTADDTRKMIAELVADLRKLAKKQSETSPSMLPLECSYLNRYALTTSIGQLPQPVRHFTLKRKPKSQALRGELLQKSADLQNNVKKNPAPTVPLRTRGLPRKMTDTTPLKGIPSKFGFGSLSRLGSTPTTTTPEARSRVSSRPIAGKKEVGVKLLDINEQPLGYAAMKKRKKQQELEAAAKAAEAAAAVAPTTPEEKKQEPAPTIPTPDYAAGLLPPMTPAFQPPSSPPTPNYAPLPSPAATTSAQRTVTRITPQQPAHQQRLIQAPQQQQQHVTPVQQMSYPTVLRQVVTLPHQQQPQQQVVMQQAYEPQYTEMPPPPIQTQQPVIQQPPPQPQAQKKTVALMLTREQMQEAQEMFRNSNRVTRPEKALILGFMAGSRENPCPHLGNIVTIKLSEDEEIVQQPDGTTVRMVVETHFQMNYNLGEWKRIKKYKKLDPQIAGMMPATVTA</sequence>
<proteinExistence type="predicted"/>
<comment type="caution">
    <text evidence="3">The sequence shown here is derived from an EMBL/GenBank/DDBJ whole genome shotgun (WGS) entry which is preliminary data.</text>
</comment>
<feature type="region of interest" description="Disordered" evidence="1">
    <location>
        <begin position="298"/>
        <end position="388"/>
    </location>
</feature>